<dbReference type="EMBL" id="JAHWZX010000003">
    <property type="protein sequence ID" value="MBW4330288.1"/>
    <property type="molecule type" value="Genomic_DNA"/>
</dbReference>
<keyword evidence="4" id="KW-1185">Reference proteome</keyword>
<proteinExistence type="predicted"/>
<accession>A0ABS6XJC2</accession>
<dbReference type="EMBL" id="JAHWZX010000003">
    <property type="protein sequence ID" value="MBW4330246.1"/>
    <property type="molecule type" value="Genomic_DNA"/>
</dbReference>
<evidence type="ECO:0000256" key="1">
    <source>
        <dbReference type="SAM" id="Phobius"/>
    </source>
</evidence>
<protein>
    <submittedName>
        <fullName evidence="2">Uncharacterized protein</fullName>
    </submittedName>
</protein>
<evidence type="ECO:0000313" key="4">
    <source>
        <dbReference type="Proteomes" id="UP001197214"/>
    </source>
</evidence>
<keyword evidence="1" id="KW-1133">Transmembrane helix</keyword>
<sequence length="47" mass="5370">MARAITGGIQTVNARMRRLIRIQRWVIGIVAIELLVIEIARIAPLFR</sequence>
<evidence type="ECO:0000313" key="2">
    <source>
        <dbReference type="EMBL" id="MBW4330246.1"/>
    </source>
</evidence>
<keyword evidence="1" id="KW-0812">Transmembrane</keyword>
<gene>
    <name evidence="2" type="ORF">KY084_05080</name>
    <name evidence="3" type="ORF">KY084_05305</name>
</gene>
<reference evidence="2 4" key="1">
    <citation type="submission" date="2021-07" db="EMBL/GenBank/DDBJ databases">
        <title>Stakelama flava sp. nov., a novel endophytic bacterium isolated from branch of Kandelia candel.</title>
        <authorList>
            <person name="Tuo L."/>
        </authorList>
    </citation>
    <scope>NUCLEOTIDE SEQUENCE [LARGE SCALE GENOMIC DNA]</scope>
    <source>
        <strain evidence="2 4">CBK3Z-3</strain>
    </source>
</reference>
<feature type="transmembrane region" description="Helical" evidence="1">
    <location>
        <begin position="25"/>
        <end position="46"/>
    </location>
</feature>
<organism evidence="2 4">
    <name type="scientific">Stakelama flava</name>
    <dbReference type="NCBI Taxonomy" id="2860338"/>
    <lineage>
        <taxon>Bacteria</taxon>
        <taxon>Pseudomonadati</taxon>
        <taxon>Pseudomonadota</taxon>
        <taxon>Alphaproteobacteria</taxon>
        <taxon>Sphingomonadales</taxon>
        <taxon>Sphingomonadaceae</taxon>
        <taxon>Stakelama</taxon>
    </lineage>
</organism>
<dbReference type="Proteomes" id="UP001197214">
    <property type="component" value="Unassembled WGS sequence"/>
</dbReference>
<comment type="caution">
    <text evidence="2">The sequence shown here is derived from an EMBL/GenBank/DDBJ whole genome shotgun (WGS) entry which is preliminary data.</text>
</comment>
<keyword evidence="1" id="KW-0472">Membrane</keyword>
<name>A0ABS6XJC2_9SPHN</name>
<evidence type="ECO:0000313" key="3">
    <source>
        <dbReference type="EMBL" id="MBW4330288.1"/>
    </source>
</evidence>